<dbReference type="SUPFAM" id="SSF47473">
    <property type="entry name" value="EF-hand"/>
    <property type="match status" value="1"/>
</dbReference>
<dbReference type="Proteomes" id="UP000572268">
    <property type="component" value="Unassembled WGS sequence"/>
</dbReference>
<name>A0A7J6L1I6_PEROL</name>
<accession>A0A7J6L1I6</accession>
<dbReference type="Gene3D" id="1.10.238.10">
    <property type="entry name" value="EF-hand"/>
    <property type="match status" value="1"/>
</dbReference>
<reference evidence="1 2" key="1">
    <citation type="submission" date="2020-04" db="EMBL/GenBank/DDBJ databases">
        <title>Perkinsus olseni comparative genomics.</title>
        <authorList>
            <person name="Bogema D.R."/>
        </authorList>
    </citation>
    <scope>NUCLEOTIDE SEQUENCE [LARGE SCALE GENOMIC DNA]</scope>
    <source>
        <strain evidence="1">ATCC PRA-31</strain>
    </source>
</reference>
<gene>
    <name evidence="1" type="ORF">FOL46_009273</name>
</gene>
<dbReference type="AlphaFoldDB" id="A0A7J6L1I6"/>
<organism evidence="1 2">
    <name type="scientific">Perkinsus olseni</name>
    <name type="common">Perkinsus atlanticus</name>
    <dbReference type="NCBI Taxonomy" id="32597"/>
    <lineage>
        <taxon>Eukaryota</taxon>
        <taxon>Sar</taxon>
        <taxon>Alveolata</taxon>
        <taxon>Perkinsozoa</taxon>
        <taxon>Perkinsea</taxon>
        <taxon>Perkinsida</taxon>
        <taxon>Perkinsidae</taxon>
        <taxon>Perkinsus</taxon>
    </lineage>
</organism>
<proteinExistence type="predicted"/>
<dbReference type="EMBL" id="JABANN010000824">
    <property type="protein sequence ID" value="KAF4653290.1"/>
    <property type="molecule type" value="Genomic_DNA"/>
</dbReference>
<evidence type="ECO:0000313" key="1">
    <source>
        <dbReference type="EMBL" id="KAF4653290.1"/>
    </source>
</evidence>
<comment type="caution">
    <text evidence="1">The sequence shown here is derived from an EMBL/GenBank/DDBJ whole genome shotgun (WGS) entry which is preliminary data.</text>
</comment>
<evidence type="ECO:0000313" key="2">
    <source>
        <dbReference type="Proteomes" id="UP000572268"/>
    </source>
</evidence>
<dbReference type="InterPro" id="IPR011992">
    <property type="entry name" value="EF-hand-dom_pair"/>
</dbReference>
<sequence>MFIHRPSTEVDTDWPWRWGEIRMPCLLLLTDDEGSKASSIEPKIVSRNMADGLRSLSESQRQQCRLAFKFLDEERSGVLQVKTSLGHFTRLAGFCPSEQQLRELMEKLEDRKIRCLNSAEAVDVVCEELLPLGCHSMDMFDSIQEALKLLDSSHLDEMPSGPPSDIVSLARLRSALVSCDDERSAKDFDRMLEEMGYSGDEEIGDLVCYVFAAVQYSWEPSPPAWLCIREGSGVE</sequence>
<protein>
    <submittedName>
        <fullName evidence="1">Uncharacterized protein</fullName>
    </submittedName>
</protein>